<dbReference type="EMBL" id="DVON01000170">
    <property type="protein sequence ID" value="HIV13036.1"/>
    <property type="molecule type" value="Genomic_DNA"/>
</dbReference>
<protein>
    <submittedName>
        <fullName evidence="1">Uncharacterized protein</fullName>
    </submittedName>
</protein>
<evidence type="ECO:0000313" key="2">
    <source>
        <dbReference type="Proteomes" id="UP000886723"/>
    </source>
</evidence>
<reference evidence="1" key="2">
    <citation type="journal article" date="2021" name="PeerJ">
        <title>Extensive microbial diversity within the chicken gut microbiome revealed by metagenomics and culture.</title>
        <authorList>
            <person name="Gilroy R."/>
            <person name="Ravi A."/>
            <person name="Getino M."/>
            <person name="Pursley I."/>
            <person name="Horton D.L."/>
            <person name="Alikhan N.F."/>
            <person name="Baker D."/>
            <person name="Gharbi K."/>
            <person name="Hall N."/>
            <person name="Watson M."/>
            <person name="Adriaenssens E.M."/>
            <person name="Foster-Nyarko E."/>
            <person name="Jarju S."/>
            <person name="Secka A."/>
            <person name="Antonio M."/>
            <person name="Oren A."/>
            <person name="Chaudhuri R.R."/>
            <person name="La Ragione R."/>
            <person name="Hildebrand F."/>
            <person name="Pallen M.J."/>
        </authorList>
    </citation>
    <scope>NUCLEOTIDE SEQUENCE</scope>
    <source>
        <strain evidence="1">ChiBcec2-4451</strain>
    </source>
</reference>
<dbReference type="Proteomes" id="UP000886723">
    <property type="component" value="Unassembled WGS sequence"/>
</dbReference>
<sequence length="162" mass="18013">MFDKFGEMDCEGINQAAEGLFNEGDMDSLRLLAKENGIPEEYTDLYIRGEVPQLCDPLTAALGKLEIECRELKPQEIMEDWVEYIKGRCMESESLALAVRRQGKTLKGCIGELLKWSFGHQQKIDPEIVKAAGISNAKVTLGIPGAGTAKKIIREYYLGGKK</sequence>
<accession>A0A9D1NUE5</accession>
<name>A0A9D1NUE5_9FIRM</name>
<proteinExistence type="predicted"/>
<gene>
    <name evidence="1" type="ORF">IAA63_07850</name>
</gene>
<evidence type="ECO:0000313" key="1">
    <source>
        <dbReference type="EMBL" id="HIV13036.1"/>
    </source>
</evidence>
<reference evidence="1" key="1">
    <citation type="submission" date="2020-10" db="EMBL/GenBank/DDBJ databases">
        <authorList>
            <person name="Gilroy R."/>
        </authorList>
    </citation>
    <scope>NUCLEOTIDE SEQUENCE</scope>
    <source>
        <strain evidence="1">ChiBcec2-4451</strain>
    </source>
</reference>
<dbReference type="AlphaFoldDB" id="A0A9D1NUE5"/>
<comment type="caution">
    <text evidence="1">The sequence shown here is derived from an EMBL/GenBank/DDBJ whole genome shotgun (WGS) entry which is preliminary data.</text>
</comment>
<organism evidence="1 2">
    <name type="scientific">Candidatus Pullilachnospira stercoravium</name>
    <dbReference type="NCBI Taxonomy" id="2840913"/>
    <lineage>
        <taxon>Bacteria</taxon>
        <taxon>Bacillati</taxon>
        <taxon>Bacillota</taxon>
        <taxon>Clostridia</taxon>
        <taxon>Lachnospirales</taxon>
        <taxon>Lachnospiraceae</taxon>
        <taxon>Lachnospiraceae incertae sedis</taxon>
        <taxon>Candidatus Pullilachnospira</taxon>
    </lineage>
</organism>